<feature type="chain" id="PRO_5011751141" description="Invasion protein IalB, involved in pathogenesis" evidence="1">
    <location>
        <begin position="26"/>
        <end position="178"/>
    </location>
</feature>
<keyword evidence="1" id="KW-0732">Signal</keyword>
<dbReference type="RefSeq" id="WP_093424129.1">
    <property type="nucleotide sequence ID" value="NZ_FOXA01000015.1"/>
</dbReference>
<evidence type="ECO:0000256" key="1">
    <source>
        <dbReference type="SAM" id="SignalP"/>
    </source>
</evidence>
<proteinExistence type="predicted"/>
<organism evidence="2 3">
    <name type="scientific">Tranquillimonas alkanivorans</name>
    <dbReference type="NCBI Taxonomy" id="441119"/>
    <lineage>
        <taxon>Bacteria</taxon>
        <taxon>Pseudomonadati</taxon>
        <taxon>Pseudomonadota</taxon>
        <taxon>Alphaproteobacteria</taxon>
        <taxon>Rhodobacterales</taxon>
        <taxon>Roseobacteraceae</taxon>
        <taxon>Tranquillimonas</taxon>
    </lineage>
</organism>
<dbReference type="AlphaFoldDB" id="A0A1I5TSG3"/>
<gene>
    <name evidence="2" type="ORF">SAMN04488047_1154</name>
</gene>
<dbReference type="EMBL" id="FOXA01000015">
    <property type="protein sequence ID" value="SFP85994.1"/>
    <property type="molecule type" value="Genomic_DNA"/>
</dbReference>
<name>A0A1I5TSG3_9RHOB</name>
<dbReference type="Proteomes" id="UP000199356">
    <property type="component" value="Unassembled WGS sequence"/>
</dbReference>
<evidence type="ECO:0000313" key="2">
    <source>
        <dbReference type="EMBL" id="SFP85994.1"/>
    </source>
</evidence>
<sequence length="178" mass="18632">MNALTKAVSGVFLAVSLCAPIAAQATQAETVQGAYTQLGERLDWQALRLNLAGTPICAIRTEAKTRSGGVTARGETVAFLTLETGDERPVFSYLPGARVAAGDTGARLIIDGEVEVHLVGAGDALYAHPDDDAALYQAFRKGRSAVIEATLPRIGEIRDEVSLMGVVATSAIMSREGC</sequence>
<protein>
    <recommendedName>
        <fullName evidence="4">Invasion protein IalB, involved in pathogenesis</fullName>
    </recommendedName>
</protein>
<feature type="signal peptide" evidence="1">
    <location>
        <begin position="1"/>
        <end position="25"/>
    </location>
</feature>
<evidence type="ECO:0008006" key="4">
    <source>
        <dbReference type="Google" id="ProtNLM"/>
    </source>
</evidence>
<keyword evidence="3" id="KW-1185">Reference proteome</keyword>
<reference evidence="2 3" key="1">
    <citation type="submission" date="2016-10" db="EMBL/GenBank/DDBJ databases">
        <authorList>
            <person name="de Groot N.N."/>
        </authorList>
    </citation>
    <scope>NUCLEOTIDE SEQUENCE [LARGE SCALE GENOMIC DNA]</scope>
    <source>
        <strain evidence="2 3">DSM 19547</strain>
    </source>
</reference>
<evidence type="ECO:0000313" key="3">
    <source>
        <dbReference type="Proteomes" id="UP000199356"/>
    </source>
</evidence>
<accession>A0A1I5TSG3</accession>